<dbReference type="InterPro" id="IPR053074">
    <property type="entry name" value="NPC_Nucleoporin"/>
</dbReference>
<evidence type="ECO:0000256" key="3">
    <source>
        <dbReference type="ARBA" id="ARBA00022816"/>
    </source>
</evidence>
<reference evidence="10 11" key="1">
    <citation type="submission" date="2015-04" db="EMBL/GenBank/DDBJ databases">
        <title>Complete genome sequence of Schizopora paradoxa KUC8140, a cosmopolitan wood degrader in East Asia.</title>
        <authorList>
            <consortium name="DOE Joint Genome Institute"/>
            <person name="Min B."/>
            <person name="Park H."/>
            <person name="Jang Y."/>
            <person name="Kim J.-J."/>
            <person name="Kim K.H."/>
            <person name="Pangilinan J."/>
            <person name="Lipzen A."/>
            <person name="Riley R."/>
            <person name="Grigoriev I.V."/>
            <person name="Spatafora J.W."/>
            <person name="Choi I.-G."/>
        </authorList>
    </citation>
    <scope>NUCLEOTIDE SEQUENCE [LARGE SCALE GENOMIC DNA]</scope>
    <source>
        <strain evidence="10 11">KUC8140</strain>
    </source>
</reference>
<feature type="compositionally biased region" description="Polar residues" evidence="8">
    <location>
        <begin position="134"/>
        <end position="147"/>
    </location>
</feature>
<dbReference type="GO" id="GO:0051028">
    <property type="term" value="P:mRNA transport"/>
    <property type="evidence" value="ECO:0007669"/>
    <property type="project" value="UniProtKB-KW"/>
</dbReference>
<feature type="compositionally biased region" description="Low complexity" evidence="8">
    <location>
        <begin position="424"/>
        <end position="434"/>
    </location>
</feature>
<dbReference type="CDD" id="cd13170">
    <property type="entry name" value="RanBD_NUP50"/>
    <property type="match status" value="1"/>
</dbReference>
<dbReference type="OrthoDB" id="185618at2759"/>
<dbReference type="AlphaFoldDB" id="A0A0H2SCE3"/>
<protein>
    <recommendedName>
        <fullName evidence="9">RanBD1 domain-containing protein</fullName>
    </recommendedName>
</protein>
<evidence type="ECO:0000256" key="1">
    <source>
        <dbReference type="ARBA" id="ARBA00004567"/>
    </source>
</evidence>
<proteinExistence type="predicted"/>
<evidence type="ECO:0000256" key="7">
    <source>
        <dbReference type="ARBA" id="ARBA00023242"/>
    </source>
</evidence>
<dbReference type="FunCoup" id="A0A0H2SCE3">
    <property type="interactions" value="121"/>
</dbReference>
<keyword evidence="7" id="KW-0539">Nucleus</keyword>
<feature type="domain" description="RanBD1" evidence="9">
    <location>
        <begin position="462"/>
        <end position="585"/>
    </location>
</feature>
<feature type="compositionally biased region" description="Low complexity" evidence="8">
    <location>
        <begin position="353"/>
        <end position="413"/>
    </location>
</feature>
<keyword evidence="5" id="KW-0811">Translocation</keyword>
<dbReference type="PANTHER" id="PTHR38697">
    <property type="entry name" value="NUCLEAR PORE COMPLEX PROTEIN SIMILAR TO S. CEREVISIAE NUP2 (EUROFUNG)"/>
    <property type="match status" value="1"/>
</dbReference>
<gene>
    <name evidence="10" type="ORF">SCHPADRAFT_903152</name>
</gene>
<dbReference type="SUPFAM" id="SSF50729">
    <property type="entry name" value="PH domain-like"/>
    <property type="match status" value="1"/>
</dbReference>
<evidence type="ECO:0000256" key="4">
    <source>
        <dbReference type="ARBA" id="ARBA00022927"/>
    </source>
</evidence>
<keyword evidence="4" id="KW-0653">Protein transport</keyword>
<keyword evidence="11" id="KW-1185">Reference proteome</keyword>
<dbReference type="PANTHER" id="PTHR38697:SF1">
    <property type="entry name" value="NUCLEAR PORE COMPLEX PROTEIN SIMILAR TO S. CEREVISIAE NUP2 (EUROFUNG)"/>
    <property type="match status" value="1"/>
</dbReference>
<evidence type="ECO:0000256" key="5">
    <source>
        <dbReference type="ARBA" id="ARBA00023010"/>
    </source>
</evidence>
<evidence type="ECO:0000256" key="6">
    <source>
        <dbReference type="ARBA" id="ARBA00023132"/>
    </source>
</evidence>
<dbReference type="PROSITE" id="PS50196">
    <property type="entry name" value="RANBD1"/>
    <property type="match status" value="1"/>
</dbReference>
<dbReference type="Pfam" id="PF00638">
    <property type="entry name" value="Ran_BP1"/>
    <property type="match status" value="1"/>
</dbReference>
<dbReference type="InterPro" id="IPR011993">
    <property type="entry name" value="PH-like_dom_sf"/>
</dbReference>
<dbReference type="InterPro" id="IPR015007">
    <property type="entry name" value="NUP2/50/61"/>
</dbReference>
<feature type="compositionally biased region" description="Pro residues" evidence="8">
    <location>
        <begin position="414"/>
        <end position="423"/>
    </location>
</feature>
<dbReference type="GO" id="GO:0005643">
    <property type="term" value="C:nuclear pore"/>
    <property type="evidence" value="ECO:0007669"/>
    <property type="project" value="UniProtKB-SubCell"/>
</dbReference>
<evidence type="ECO:0000256" key="2">
    <source>
        <dbReference type="ARBA" id="ARBA00022448"/>
    </source>
</evidence>
<dbReference type="InParanoid" id="A0A0H2SCE3"/>
<feature type="compositionally biased region" description="Polar residues" evidence="8">
    <location>
        <begin position="245"/>
        <end position="258"/>
    </location>
</feature>
<sequence length="593" mass="61215">MKRSAENQLTKDNADDDEIQEISGPGGGFKQADEETLARRPIRALPKRGLTQTTVSSTPPPTFGQPSTTMNGDKPQFGGFGGFGSNTSSSFTFSTPSSASGIPSTNTPPQSTGFFNLPPSNSVGALQALPSPSFPQKNSSPGSSAASIFGSIVNNATKQSSTASVPFQNSQQKDGNASDDAAVKYYSQLRGLNVSLNAAIAKALEDDPFFDASTLLERYNALKQTVEKEFEPHRSKLATGPPNGSAGSTSLFGSSTAPPTLPVPPKGTTFTFGSSTPSVSSPSESTGFKPTGFTPSFFSTPPSGKASTASPFGSSTPKPLLFPPSSSDNTAKSENVSAAPTNAGFSFGKTTPSFGGASSSPFGSSNFGKAEGSASSTSFFGSTTTTPTSSSSSIFGNPKGSMSSSVGFSFGSPTPEPEGPPTPGLSASGSSSALIDMTKAPSSTGDSRGVTPATTDGGDMDDTPKVLGSNPNDEEGAGEEDEETTHTSRVKVYKMTQQDGKPTWAEYGIGMVRLKKHKDTGARRMLCRNSATAKIMINFRLYKAIKVTVAKQAISFIGQEDGKPASFRLRLKDESSAKALKDAIDAEVAAIPS</sequence>
<dbReference type="Pfam" id="PF08911">
    <property type="entry name" value="NUP50"/>
    <property type="match status" value="1"/>
</dbReference>
<dbReference type="EMBL" id="KQ085941">
    <property type="protein sequence ID" value="KLO14616.1"/>
    <property type="molecule type" value="Genomic_DNA"/>
</dbReference>
<organism evidence="10 11">
    <name type="scientific">Schizopora paradoxa</name>
    <dbReference type="NCBI Taxonomy" id="27342"/>
    <lineage>
        <taxon>Eukaryota</taxon>
        <taxon>Fungi</taxon>
        <taxon>Dikarya</taxon>
        <taxon>Basidiomycota</taxon>
        <taxon>Agaricomycotina</taxon>
        <taxon>Agaricomycetes</taxon>
        <taxon>Hymenochaetales</taxon>
        <taxon>Schizoporaceae</taxon>
        <taxon>Schizopora</taxon>
    </lineage>
</organism>
<dbReference type="InterPro" id="IPR000156">
    <property type="entry name" value="Ran_bind_dom"/>
</dbReference>
<feature type="region of interest" description="Disordered" evidence="8">
    <location>
        <begin position="159"/>
        <end position="178"/>
    </location>
</feature>
<dbReference type="STRING" id="27342.A0A0H2SCE3"/>
<name>A0A0H2SCE3_9AGAM</name>
<dbReference type="Gene3D" id="2.30.29.30">
    <property type="entry name" value="Pleckstrin-homology domain (PH domain)/Phosphotyrosine-binding domain (PTB)"/>
    <property type="match status" value="1"/>
</dbReference>
<evidence type="ECO:0000256" key="8">
    <source>
        <dbReference type="SAM" id="MobiDB-lite"/>
    </source>
</evidence>
<keyword evidence="3" id="KW-0509">mRNA transport</keyword>
<feature type="compositionally biased region" description="Low complexity" evidence="8">
    <location>
        <begin position="266"/>
        <end position="288"/>
    </location>
</feature>
<dbReference type="Proteomes" id="UP000053477">
    <property type="component" value="Unassembled WGS sequence"/>
</dbReference>
<feature type="region of interest" description="Disordered" evidence="8">
    <location>
        <begin position="1"/>
        <end position="147"/>
    </location>
</feature>
<keyword evidence="2" id="KW-0813">Transport</keyword>
<feature type="compositionally biased region" description="Polar residues" evidence="8">
    <location>
        <begin position="324"/>
        <end position="352"/>
    </location>
</feature>
<feature type="compositionally biased region" description="Acidic residues" evidence="8">
    <location>
        <begin position="472"/>
        <end position="483"/>
    </location>
</feature>
<evidence type="ECO:0000259" key="9">
    <source>
        <dbReference type="PROSITE" id="PS50196"/>
    </source>
</evidence>
<feature type="compositionally biased region" description="Polar residues" evidence="8">
    <location>
        <begin position="1"/>
        <end position="11"/>
    </location>
</feature>
<dbReference type="SMART" id="SM00160">
    <property type="entry name" value="RanBD"/>
    <property type="match status" value="1"/>
</dbReference>
<feature type="compositionally biased region" description="Polar residues" evidence="8">
    <location>
        <begin position="102"/>
        <end position="124"/>
    </location>
</feature>
<feature type="compositionally biased region" description="Low complexity" evidence="8">
    <location>
        <begin position="85"/>
        <end position="101"/>
    </location>
</feature>
<feature type="compositionally biased region" description="Polar residues" evidence="8">
    <location>
        <begin position="293"/>
        <end position="317"/>
    </location>
</feature>
<feature type="compositionally biased region" description="Polar residues" evidence="8">
    <location>
        <begin position="159"/>
        <end position="175"/>
    </location>
</feature>
<accession>A0A0H2SCE3</accession>
<dbReference type="GO" id="GO:0015031">
    <property type="term" value="P:protein transport"/>
    <property type="evidence" value="ECO:0007669"/>
    <property type="project" value="UniProtKB-KW"/>
</dbReference>
<evidence type="ECO:0000313" key="10">
    <source>
        <dbReference type="EMBL" id="KLO14616.1"/>
    </source>
</evidence>
<feature type="region of interest" description="Disordered" evidence="8">
    <location>
        <begin position="230"/>
        <end position="488"/>
    </location>
</feature>
<keyword evidence="6" id="KW-0906">Nuclear pore complex</keyword>
<evidence type="ECO:0000313" key="11">
    <source>
        <dbReference type="Proteomes" id="UP000053477"/>
    </source>
</evidence>
<comment type="subcellular location">
    <subcellularLocation>
        <location evidence="1">Nucleus</location>
        <location evidence="1">Nuclear pore complex</location>
    </subcellularLocation>
</comment>